<dbReference type="PANTHER" id="PTHR21621">
    <property type="entry name" value="RIBOSOMAL PROTEIN S6 MODIFICATION PROTEIN"/>
    <property type="match status" value="1"/>
</dbReference>
<gene>
    <name evidence="10" type="primary">gshB</name>
    <name evidence="12" type="ORF">CHUV0807_1033</name>
</gene>
<proteinExistence type="inferred from homology"/>
<evidence type="ECO:0000256" key="4">
    <source>
        <dbReference type="ARBA" id="ARBA00022684"/>
    </source>
</evidence>
<dbReference type="GO" id="GO:0005737">
    <property type="term" value="C:cytoplasm"/>
    <property type="evidence" value="ECO:0007669"/>
    <property type="project" value="TreeGrafter"/>
</dbReference>
<evidence type="ECO:0000256" key="3">
    <source>
        <dbReference type="ARBA" id="ARBA00022598"/>
    </source>
</evidence>
<evidence type="ECO:0000259" key="11">
    <source>
        <dbReference type="PROSITE" id="PS50975"/>
    </source>
</evidence>
<protein>
    <recommendedName>
        <fullName evidence="10">Glutathione synthetase</fullName>
        <ecNumber evidence="10">6.3.2.3</ecNumber>
    </recommendedName>
    <alternativeName>
        <fullName evidence="10">GSH synthetase</fullName>
        <shortName evidence="10">GSH-S</shortName>
        <shortName evidence="10">GSHase</shortName>
    </alternativeName>
    <alternativeName>
        <fullName evidence="10">Glutathione synthase</fullName>
    </alternativeName>
</protein>
<dbReference type="PROSITE" id="PS50975">
    <property type="entry name" value="ATP_GRASP"/>
    <property type="match status" value="1"/>
</dbReference>
<dbReference type="EMBL" id="FKLO01000040">
    <property type="protein sequence ID" value="SAM62668.1"/>
    <property type="molecule type" value="Genomic_DNA"/>
</dbReference>
<comment type="cofactor">
    <cofactor evidence="2">
        <name>Mg(2+)</name>
        <dbReference type="ChEBI" id="CHEBI:18420"/>
    </cofactor>
</comment>
<dbReference type="PANTHER" id="PTHR21621:SF4">
    <property type="entry name" value="GLUTATHIONE SYNTHETASE"/>
    <property type="match status" value="1"/>
</dbReference>
<comment type="catalytic activity">
    <reaction evidence="10">
        <text>gamma-L-glutamyl-L-cysteine + glycine + ATP = glutathione + ADP + phosphate + H(+)</text>
        <dbReference type="Rhea" id="RHEA:13557"/>
        <dbReference type="ChEBI" id="CHEBI:15378"/>
        <dbReference type="ChEBI" id="CHEBI:30616"/>
        <dbReference type="ChEBI" id="CHEBI:43474"/>
        <dbReference type="ChEBI" id="CHEBI:57305"/>
        <dbReference type="ChEBI" id="CHEBI:57925"/>
        <dbReference type="ChEBI" id="CHEBI:58173"/>
        <dbReference type="ChEBI" id="CHEBI:456216"/>
        <dbReference type="EC" id="6.3.2.3"/>
    </reaction>
</comment>
<organism evidence="12 13">
    <name type="scientific">Cardiobacterium hominis</name>
    <dbReference type="NCBI Taxonomy" id="2718"/>
    <lineage>
        <taxon>Bacteria</taxon>
        <taxon>Pseudomonadati</taxon>
        <taxon>Pseudomonadota</taxon>
        <taxon>Gammaproteobacteria</taxon>
        <taxon>Cardiobacteriales</taxon>
        <taxon>Cardiobacteriaceae</taxon>
        <taxon>Cardiobacterium</taxon>
    </lineage>
</organism>
<dbReference type="InterPro" id="IPR011761">
    <property type="entry name" value="ATP-grasp"/>
</dbReference>
<sequence>MGGEIAYDAVLSQCWEVVMDIAVLMDELESIKPYKDTTFALMLAAQALGHRVMVFGQRDWQVRDGAVQAYVRTVQLYDQDEDYFRVLNEEVIDLGEVDVLLQRKDPPFNLRYVYDSYMLDLLEAQGVRVVNPPQALRNMNEKFAITRLPQCTPETLITKSRGEILAFLREFGEAVAKPLDGMGGSGVFKLTQGDKNTNAILDAMNPDGLQTLMVQRYLDKVSEGDKRILVINGAAVDHGLARLPAEGEFRANLAAGGRGVVQPLSEREWWIVEQVKPLIAEQQLYLAGLDVIGGYLTELNVTSPTCMREIEKATGQPIARRFWEGLA</sequence>
<dbReference type="GO" id="GO:0046872">
    <property type="term" value="F:metal ion binding"/>
    <property type="evidence" value="ECO:0007669"/>
    <property type="project" value="UniProtKB-KW"/>
</dbReference>
<keyword evidence="6 10" id="KW-0547">Nucleotide-binding</keyword>
<evidence type="ECO:0000256" key="2">
    <source>
        <dbReference type="ARBA" id="ARBA00001946"/>
    </source>
</evidence>
<evidence type="ECO:0000313" key="13">
    <source>
        <dbReference type="Proteomes" id="UP000190837"/>
    </source>
</evidence>
<evidence type="ECO:0000256" key="5">
    <source>
        <dbReference type="ARBA" id="ARBA00022723"/>
    </source>
</evidence>
<keyword evidence="3 10" id="KW-0436">Ligase</keyword>
<keyword evidence="8" id="KW-0460">Magnesium</keyword>
<keyword evidence="4 10" id="KW-0317">Glutathione biosynthesis</keyword>
<evidence type="ECO:0000256" key="6">
    <source>
        <dbReference type="ARBA" id="ARBA00022741"/>
    </source>
</evidence>
<evidence type="ECO:0000256" key="9">
    <source>
        <dbReference type="ARBA" id="ARBA00023211"/>
    </source>
</evidence>
<dbReference type="AlphaFoldDB" id="A0A1C3H3V1"/>
<dbReference type="SUPFAM" id="SSF52440">
    <property type="entry name" value="PreATP-grasp domain"/>
    <property type="match status" value="1"/>
</dbReference>
<evidence type="ECO:0000313" key="12">
    <source>
        <dbReference type="EMBL" id="SAM62668.1"/>
    </source>
</evidence>
<dbReference type="GO" id="GO:0005524">
    <property type="term" value="F:ATP binding"/>
    <property type="evidence" value="ECO:0007669"/>
    <property type="project" value="UniProtKB-UniRule"/>
</dbReference>
<dbReference type="SUPFAM" id="SSF56059">
    <property type="entry name" value="Glutathione synthetase ATP-binding domain-like"/>
    <property type="match status" value="1"/>
</dbReference>
<dbReference type="NCBIfam" id="NF003573">
    <property type="entry name" value="PRK05246.1"/>
    <property type="match status" value="1"/>
</dbReference>
<dbReference type="UniPathway" id="UPA00142">
    <property type="reaction ID" value="UER00210"/>
</dbReference>
<evidence type="ECO:0000256" key="7">
    <source>
        <dbReference type="ARBA" id="ARBA00022840"/>
    </source>
</evidence>
<reference evidence="13" key="1">
    <citation type="submission" date="2016-04" db="EMBL/GenBank/DDBJ databases">
        <authorList>
            <person name="Tagini F."/>
        </authorList>
    </citation>
    <scope>NUCLEOTIDE SEQUENCE [LARGE SCALE GENOMIC DNA]</scope>
    <source>
        <strain evidence="13">CHUV0807</strain>
    </source>
</reference>
<dbReference type="InterPro" id="IPR004215">
    <property type="entry name" value="GSHS_N"/>
</dbReference>
<accession>A0A1C3H3V1</accession>
<name>A0A1C3H3V1_9GAMM</name>
<keyword evidence="9" id="KW-0464">Manganese</keyword>
<dbReference type="Proteomes" id="UP000190837">
    <property type="component" value="Unassembled WGS sequence"/>
</dbReference>
<dbReference type="Gene3D" id="3.30.1490.20">
    <property type="entry name" value="ATP-grasp fold, A domain"/>
    <property type="match status" value="1"/>
</dbReference>
<dbReference type="Gene3D" id="3.40.50.20">
    <property type="match status" value="1"/>
</dbReference>
<dbReference type="InterPro" id="IPR013815">
    <property type="entry name" value="ATP_grasp_subdomain_1"/>
</dbReference>
<dbReference type="Pfam" id="PF02951">
    <property type="entry name" value="GSH-S_N"/>
    <property type="match status" value="1"/>
</dbReference>
<keyword evidence="5" id="KW-0479">Metal-binding</keyword>
<dbReference type="Pfam" id="PF02955">
    <property type="entry name" value="GSH-S_ATP"/>
    <property type="match status" value="1"/>
</dbReference>
<dbReference type="GO" id="GO:0004363">
    <property type="term" value="F:glutathione synthase activity"/>
    <property type="evidence" value="ECO:0007669"/>
    <property type="project" value="UniProtKB-UniRule"/>
</dbReference>
<dbReference type="NCBIfam" id="TIGR01380">
    <property type="entry name" value="glut_syn"/>
    <property type="match status" value="1"/>
</dbReference>
<dbReference type="RefSeq" id="WP_079540212.1">
    <property type="nucleotide sequence ID" value="NZ_JVAB01000096.1"/>
</dbReference>
<dbReference type="InterPro" id="IPR004218">
    <property type="entry name" value="GSHS_ATP-bd"/>
</dbReference>
<evidence type="ECO:0000256" key="1">
    <source>
        <dbReference type="ARBA" id="ARBA00001936"/>
    </source>
</evidence>
<dbReference type="HAMAP" id="MF_00162">
    <property type="entry name" value="GSH_S"/>
    <property type="match status" value="1"/>
</dbReference>
<comment type="cofactor">
    <cofactor evidence="1">
        <name>Mn(2+)</name>
        <dbReference type="ChEBI" id="CHEBI:29035"/>
    </cofactor>
</comment>
<dbReference type="EC" id="6.3.2.3" evidence="10"/>
<dbReference type="InterPro" id="IPR016185">
    <property type="entry name" value="PreATP-grasp_dom_sf"/>
</dbReference>
<dbReference type="InterPro" id="IPR006284">
    <property type="entry name" value="Glut_synth_pro"/>
</dbReference>
<evidence type="ECO:0000256" key="10">
    <source>
        <dbReference type="HAMAP-Rule" id="MF_00162"/>
    </source>
</evidence>
<dbReference type="Gene3D" id="3.30.470.20">
    <property type="entry name" value="ATP-grasp fold, B domain"/>
    <property type="match status" value="1"/>
</dbReference>
<feature type="domain" description="ATP-grasp" evidence="11">
    <location>
        <begin position="142"/>
        <end position="327"/>
    </location>
</feature>
<evidence type="ECO:0000256" key="8">
    <source>
        <dbReference type="ARBA" id="ARBA00022842"/>
    </source>
</evidence>
<comment type="pathway">
    <text evidence="10">Sulfur metabolism; glutathione biosynthesis; glutathione from L-cysteine and L-glutamate: step 2/2.</text>
</comment>
<comment type="similarity">
    <text evidence="10">Belongs to the prokaryotic GSH synthase family.</text>
</comment>
<keyword evidence="7 10" id="KW-0067">ATP-binding</keyword>